<evidence type="ECO:0000313" key="1">
    <source>
        <dbReference type="EMBL" id="CAB5178599.1"/>
    </source>
</evidence>
<dbReference type="EMBL" id="LR798205">
    <property type="protein sequence ID" value="CAB5178599.1"/>
    <property type="molecule type" value="Genomic_DNA"/>
</dbReference>
<organism evidence="1">
    <name type="scientific">uncultured Caudovirales phage</name>
    <dbReference type="NCBI Taxonomy" id="2100421"/>
    <lineage>
        <taxon>Viruses</taxon>
        <taxon>Duplodnaviria</taxon>
        <taxon>Heunggongvirae</taxon>
        <taxon>Uroviricota</taxon>
        <taxon>Caudoviricetes</taxon>
        <taxon>Peduoviridae</taxon>
        <taxon>Maltschvirus</taxon>
        <taxon>Maltschvirus maltsch</taxon>
    </lineage>
</organism>
<reference evidence="1" key="1">
    <citation type="submission" date="2020-05" db="EMBL/GenBank/DDBJ databases">
        <authorList>
            <person name="Chiriac C."/>
            <person name="Salcher M."/>
            <person name="Ghai R."/>
            <person name="Kavagutti S V."/>
        </authorList>
    </citation>
    <scope>NUCLEOTIDE SEQUENCE</scope>
</reference>
<sequence>MDMQHLINTGVGALLAAFGWFARQLWDAVKELRTDLENQKLHVSEAYVKKSDVDNIRAEFDKRFDKLEMMIGRLFDKIDQKADR</sequence>
<name>A0A6J7WDB0_9CAUD</name>
<protein>
    <submittedName>
        <fullName evidence="1">Uncharacterized protein</fullName>
    </submittedName>
</protein>
<proteinExistence type="predicted"/>
<gene>
    <name evidence="1" type="ORF">UFOVP156_15</name>
</gene>
<accession>A0A6J7WDB0</accession>